<proteinExistence type="predicted"/>
<protein>
    <submittedName>
        <fullName evidence="4">Calcineurin-like phosphoesterase</fullName>
    </submittedName>
</protein>
<keyword evidence="5" id="KW-1185">Reference proteome</keyword>
<dbReference type="SUPFAM" id="SSF56300">
    <property type="entry name" value="Metallo-dependent phosphatases"/>
    <property type="match status" value="1"/>
</dbReference>
<dbReference type="PANTHER" id="PTHR10161:SF14">
    <property type="entry name" value="TARTRATE-RESISTANT ACID PHOSPHATASE TYPE 5"/>
    <property type="match status" value="1"/>
</dbReference>
<accession>A0A1H5ZH64</accession>
<organism evidence="4 5">
    <name type="scientific">Bryocella elongata</name>
    <dbReference type="NCBI Taxonomy" id="863522"/>
    <lineage>
        <taxon>Bacteria</taxon>
        <taxon>Pseudomonadati</taxon>
        <taxon>Acidobacteriota</taxon>
        <taxon>Terriglobia</taxon>
        <taxon>Terriglobales</taxon>
        <taxon>Acidobacteriaceae</taxon>
        <taxon>Bryocella</taxon>
    </lineage>
</organism>
<dbReference type="Gene3D" id="3.60.21.10">
    <property type="match status" value="1"/>
</dbReference>
<sequence length="337" mass="37356">MSSQTTRRQFLRQTFAFSAAAATGSLSRALAQPVDPRAQHILMIGDWGAEDMTRGQQQVAASMVSYAQRNALKPQSLFMLGDTWYGDLDGGAASQRWNTQFEKLYPASAFPGPAYTIAGNHDYQHMPATVNKLHAELEYAKTGKSRWTMPARWYTFDVATPDHKPLLHVIATDTNAPHAIKPTDKVNFTLSEDDWHEQTQWLAAELARPTTAPFTIVLGHHPIYSNGPHGDHARLIADWEPMIRQHKVSAYLAGHDHDLQHLEFADHPTSFVCSGAGGADLYDIKIDEHQRGPYAMKVHGFTHLEATPDALTFRHIDETGAVVHAFSKSAGGKITIL</sequence>
<keyword evidence="2" id="KW-0378">Hydrolase</keyword>
<dbReference type="GO" id="GO:0016787">
    <property type="term" value="F:hydrolase activity"/>
    <property type="evidence" value="ECO:0007669"/>
    <property type="project" value="UniProtKB-KW"/>
</dbReference>
<feature type="domain" description="Calcineurin-like phosphoesterase" evidence="3">
    <location>
        <begin position="40"/>
        <end position="258"/>
    </location>
</feature>
<evidence type="ECO:0000313" key="5">
    <source>
        <dbReference type="Proteomes" id="UP000236728"/>
    </source>
</evidence>
<dbReference type="EMBL" id="FNVA01000004">
    <property type="protein sequence ID" value="SEG35374.1"/>
    <property type="molecule type" value="Genomic_DNA"/>
</dbReference>
<dbReference type="AlphaFoldDB" id="A0A1H5ZH64"/>
<evidence type="ECO:0000259" key="3">
    <source>
        <dbReference type="Pfam" id="PF00149"/>
    </source>
</evidence>
<reference evidence="4 5" key="1">
    <citation type="submission" date="2016-10" db="EMBL/GenBank/DDBJ databases">
        <authorList>
            <person name="de Groot N.N."/>
        </authorList>
    </citation>
    <scope>NUCLEOTIDE SEQUENCE [LARGE SCALE GENOMIC DNA]</scope>
    <source>
        <strain evidence="4 5">DSM 22489</strain>
    </source>
</reference>
<dbReference type="PROSITE" id="PS51318">
    <property type="entry name" value="TAT"/>
    <property type="match status" value="1"/>
</dbReference>
<dbReference type="InterPro" id="IPR004843">
    <property type="entry name" value="Calcineurin-like_PHP"/>
</dbReference>
<dbReference type="InterPro" id="IPR006311">
    <property type="entry name" value="TAT_signal"/>
</dbReference>
<keyword evidence="1" id="KW-0732">Signal</keyword>
<name>A0A1H5ZH64_9BACT</name>
<dbReference type="PANTHER" id="PTHR10161">
    <property type="entry name" value="TARTRATE-RESISTANT ACID PHOSPHATASE TYPE 5"/>
    <property type="match status" value="1"/>
</dbReference>
<dbReference type="OrthoDB" id="9809781at2"/>
<dbReference type="Proteomes" id="UP000236728">
    <property type="component" value="Unassembled WGS sequence"/>
</dbReference>
<evidence type="ECO:0000313" key="4">
    <source>
        <dbReference type="EMBL" id="SEG35374.1"/>
    </source>
</evidence>
<dbReference type="InterPro" id="IPR029052">
    <property type="entry name" value="Metallo-depent_PP-like"/>
</dbReference>
<gene>
    <name evidence="4" type="ORF">SAMN05421819_2641</name>
</gene>
<dbReference type="InterPro" id="IPR051558">
    <property type="entry name" value="Metallophosphoesterase_PAP"/>
</dbReference>
<evidence type="ECO:0000256" key="1">
    <source>
        <dbReference type="ARBA" id="ARBA00022729"/>
    </source>
</evidence>
<dbReference type="Pfam" id="PF00149">
    <property type="entry name" value="Metallophos"/>
    <property type="match status" value="1"/>
</dbReference>
<dbReference type="RefSeq" id="WP_103933517.1">
    <property type="nucleotide sequence ID" value="NZ_FNVA01000004.1"/>
</dbReference>
<evidence type="ECO:0000256" key="2">
    <source>
        <dbReference type="ARBA" id="ARBA00022801"/>
    </source>
</evidence>